<gene>
    <name evidence="1" type="ORF">KDW95_22055</name>
</gene>
<dbReference type="Proteomes" id="UP001058461">
    <property type="component" value="Chromosome"/>
</dbReference>
<reference evidence="1" key="1">
    <citation type="submission" date="2021-04" db="EMBL/GenBank/DDBJ databases">
        <title>Oceanospirillales bacteria with DddD are important DMSP degraders in coastal seawater.</title>
        <authorList>
            <person name="Liu J."/>
        </authorList>
    </citation>
    <scope>NUCLEOTIDE SEQUENCE</scope>
    <source>
        <strain evidence="1">D13-1</strain>
    </source>
</reference>
<accession>A0ABY5HJ62</accession>
<name>A0ABY5HJ62_9GAMM</name>
<organism evidence="1 2">
    <name type="scientific">Marinobacterium rhizophilum</name>
    <dbReference type="NCBI Taxonomy" id="420402"/>
    <lineage>
        <taxon>Bacteria</taxon>
        <taxon>Pseudomonadati</taxon>
        <taxon>Pseudomonadota</taxon>
        <taxon>Gammaproteobacteria</taxon>
        <taxon>Oceanospirillales</taxon>
        <taxon>Oceanospirillaceae</taxon>
        <taxon>Marinobacterium</taxon>
    </lineage>
</organism>
<sequence length="147" mass="16286">MDDRVTNIKTPEKCEIFARNCADRGRDDLALEARQWAVQLRAEAYGAESDVEKQAVGAIYAYEEVLSARNGKKTRASSTWQLIKRHGIISAVDRALNRPADPEGYVTLVDMGLADFALEAVILRNPEAFSDDAVAISEARMKQWTAA</sequence>
<keyword evidence="2" id="KW-1185">Reference proteome</keyword>
<proteinExistence type="predicted"/>
<protein>
    <submittedName>
        <fullName evidence="1">Uncharacterized protein</fullName>
    </submittedName>
</protein>
<evidence type="ECO:0000313" key="2">
    <source>
        <dbReference type="Proteomes" id="UP001058461"/>
    </source>
</evidence>
<dbReference type="EMBL" id="CP073347">
    <property type="protein sequence ID" value="UTW11891.1"/>
    <property type="molecule type" value="Genomic_DNA"/>
</dbReference>
<evidence type="ECO:0000313" key="1">
    <source>
        <dbReference type="EMBL" id="UTW11891.1"/>
    </source>
</evidence>
<dbReference type="RefSeq" id="WP_255853939.1">
    <property type="nucleotide sequence ID" value="NZ_CP073347.1"/>
</dbReference>